<evidence type="ECO:0000259" key="2">
    <source>
        <dbReference type="Pfam" id="PF00857"/>
    </source>
</evidence>
<dbReference type="InterPro" id="IPR050272">
    <property type="entry name" value="Isochorismatase-like_hydrls"/>
</dbReference>
<accession>A0A853CSG1</accession>
<dbReference type="Proteomes" id="UP000578352">
    <property type="component" value="Unassembled WGS sequence"/>
</dbReference>
<dbReference type="RefSeq" id="WP_343063416.1">
    <property type="nucleotide sequence ID" value="NZ_BAABEH010000001.1"/>
</dbReference>
<gene>
    <name evidence="3" type="ORF">HNR13_000441</name>
</gene>
<dbReference type="Gene3D" id="3.40.50.850">
    <property type="entry name" value="Isochorismatase-like"/>
    <property type="match status" value="1"/>
</dbReference>
<evidence type="ECO:0000313" key="4">
    <source>
        <dbReference type="Proteomes" id="UP000578352"/>
    </source>
</evidence>
<evidence type="ECO:0000313" key="3">
    <source>
        <dbReference type="EMBL" id="NYJ22154.1"/>
    </source>
</evidence>
<dbReference type="SUPFAM" id="SSF52499">
    <property type="entry name" value="Isochorismatase-like hydrolases"/>
    <property type="match status" value="1"/>
</dbReference>
<organism evidence="3 4">
    <name type="scientific">Leifsonia shinshuensis</name>
    <dbReference type="NCBI Taxonomy" id="150026"/>
    <lineage>
        <taxon>Bacteria</taxon>
        <taxon>Bacillati</taxon>
        <taxon>Actinomycetota</taxon>
        <taxon>Actinomycetes</taxon>
        <taxon>Micrococcales</taxon>
        <taxon>Microbacteriaceae</taxon>
        <taxon>Leifsonia</taxon>
    </lineage>
</organism>
<proteinExistence type="predicted"/>
<dbReference type="EMBL" id="JACCFL010000001">
    <property type="protein sequence ID" value="NYJ22154.1"/>
    <property type="molecule type" value="Genomic_DNA"/>
</dbReference>
<dbReference type="PANTHER" id="PTHR43540">
    <property type="entry name" value="PEROXYUREIDOACRYLATE/UREIDOACRYLATE AMIDOHYDROLASE-RELATED"/>
    <property type="match status" value="1"/>
</dbReference>
<dbReference type="InterPro" id="IPR000868">
    <property type="entry name" value="Isochorismatase-like_dom"/>
</dbReference>
<dbReference type="CDD" id="cd00431">
    <property type="entry name" value="cysteine_hydrolases"/>
    <property type="match status" value="1"/>
</dbReference>
<dbReference type="InterPro" id="IPR036380">
    <property type="entry name" value="Isochorismatase-like_sf"/>
</dbReference>
<sequence length="191" mass="20283">MNDLALNPATTALLLMDLQPGILGRLPDSDAFLAGLVRARDAARAAGMTVGYVRVAISAEEAATIPARSRFARAGERLDPDRPETQIDPRIAPADGEIVVRKKRVGAFGTTDLQEQLDARGVDTLVLAGVSTGEVVLSTVRDAADRDYRLVVLEDGCWDSDPEVHQVLTAKVFARGGATVTSIDDFIASLA</sequence>
<protein>
    <submittedName>
        <fullName evidence="3">Nicotinamidase-related amidase</fullName>
    </submittedName>
</protein>
<comment type="caution">
    <text evidence="3">The sequence shown here is derived from an EMBL/GenBank/DDBJ whole genome shotgun (WGS) entry which is preliminary data.</text>
</comment>
<reference evidence="3 4" key="1">
    <citation type="submission" date="2020-07" db="EMBL/GenBank/DDBJ databases">
        <title>Sequencing the genomes of 1000 actinobacteria strains.</title>
        <authorList>
            <person name="Klenk H.-P."/>
        </authorList>
    </citation>
    <scope>NUCLEOTIDE SEQUENCE [LARGE SCALE GENOMIC DNA]</scope>
    <source>
        <strain evidence="3 4">DSM 15165</strain>
    </source>
</reference>
<dbReference type="GO" id="GO:0016787">
    <property type="term" value="F:hydrolase activity"/>
    <property type="evidence" value="ECO:0007669"/>
    <property type="project" value="UniProtKB-KW"/>
</dbReference>
<dbReference type="Pfam" id="PF00857">
    <property type="entry name" value="Isochorismatase"/>
    <property type="match status" value="1"/>
</dbReference>
<keyword evidence="1" id="KW-0378">Hydrolase</keyword>
<evidence type="ECO:0000256" key="1">
    <source>
        <dbReference type="ARBA" id="ARBA00022801"/>
    </source>
</evidence>
<name>A0A853CSG1_9MICO</name>
<dbReference type="AlphaFoldDB" id="A0A853CSG1"/>
<dbReference type="PANTHER" id="PTHR43540:SF1">
    <property type="entry name" value="ISOCHORISMATASE HYDROLASE"/>
    <property type="match status" value="1"/>
</dbReference>
<feature type="domain" description="Isochorismatase-like" evidence="2">
    <location>
        <begin position="11"/>
        <end position="182"/>
    </location>
</feature>